<dbReference type="GO" id="GO:0009535">
    <property type="term" value="C:chloroplast thylakoid membrane"/>
    <property type="evidence" value="ECO:0007669"/>
    <property type="project" value="TreeGrafter"/>
</dbReference>
<dbReference type="GO" id="GO:0048038">
    <property type="term" value="F:quinone binding"/>
    <property type="evidence" value="ECO:0007669"/>
    <property type="project" value="InterPro"/>
</dbReference>
<comment type="similarity">
    <text evidence="1">Belongs to the complex I 49 kDa subunit family.</text>
</comment>
<reference evidence="6" key="1">
    <citation type="journal article" date="2014" name="Nat. Genet.">
        <title>A reference genome for common bean and genome-wide analysis of dual domestications.</title>
        <authorList>
            <person name="Schmutz J."/>
            <person name="McClean P.E."/>
            <person name="Mamidi S."/>
            <person name="Wu G.A."/>
            <person name="Cannon S.B."/>
            <person name="Grimwood J."/>
            <person name="Jenkins J."/>
            <person name="Shu S."/>
            <person name="Song Q."/>
            <person name="Chavarro C."/>
            <person name="Torres-Torres M."/>
            <person name="Geffroy V."/>
            <person name="Moghaddam S.M."/>
            <person name="Gao D."/>
            <person name="Abernathy B."/>
            <person name="Barry K."/>
            <person name="Blair M."/>
            <person name="Brick M.A."/>
            <person name="Chovatia M."/>
            <person name="Gepts P."/>
            <person name="Goodstein D.M."/>
            <person name="Gonzales M."/>
            <person name="Hellsten U."/>
            <person name="Hyten D.L."/>
            <person name="Jia G."/>
            <person name="Kelly J.D."/>
            <person name="Kudrna D."/>
            <person name="Lee R."/>
            <person name="Richard M.M."/>
            <person name="Miklas P.N."/>
            <person name="Osorno J.M."/>
            <person name="Rodrigues J."/>
            <person name="Thareau V."/>
            <person name="Urrea C.A."/>
            <person name="Wang M."/>
            <person name="Yu Y."/>
            <person name="Zhang M."/>
            <person name="Wing R.A."/>
            <person name="Cregan P.B."/>
            <person name="Rokhsar D.S."/>
            <person name="Jackson S.A."/>
        </authorList>
    </citation>
    <scope>NUCLEOTIDE SEQUENCE [LARGE SCALE GENOMIC DNA]</scope>
    <source>
        <strain evidence="6">cv. G19833</strain>
    </source>
</reference>
<evidence type="ECO:0000256" key="3">
    <source>
        <dbReference type="ARBA" id="ARBA00023027"/>
    </source>
</evidence>
<sequence>MGESENDSQLVARAIDWYRDKNEKLSLFKPSIKIIQQALEGLPGGPYENLEIRCFDREKEPEWNEFEYRFISKKSSPSFELPKQELYVRIEAPKGELGARPTYYIQNITNKYASHPPSPYNSRCLKG</sequence>
<dbReference type="PANTHER" id="PTHR11993:SF10">
    <property type="entry name" value="NADH DEHYDROGENASE [UBIQUINONE] IRON-SULFUR PROTEIN 2, MITOCHONDRIAL"/>
    <property type="match status" value="1"/>
</dbReference>
<dbReference type="Proteomes" id="UP000000226">
    <property type="component" value="Chromosome 2"/>
</dbReference>
<dbReference type="GO" id="GO:0051287">
    <property type="term" value="F:NAD binding"/>
    <property type="evidence" value="ECO:0007669"/>
    <property type="project" value="InterPro"/>
</dbReference>
<evidence type="ECO:0000256" key="1">
    <source>
        <dbReference type="ARBA" id="ARBA00005769"/>
    </source>
</evidence>
<dbReference type="Pfam" id="PF00346">
    <property type="entry name" value="Complex1_49kDa"/>
    <property type="match status" value="1"/>
</dbReference>
<dbReference type="Gramene" id="ESW30356">
    <property type="protein sequence ID" value="ESW30356"/>
    <property type="gene ID" value="PHAVU_002G146500g"/>
</dbReference>
<evidence type="ECO:0000313" key="6">
    <source>
        <dbReference type="Proteomes" id="UP000000226"/>
    </source>
</evidence>
<dbReference type="GO" id="GO:0016651">
    <property type="term" value="F:oxidoreductase activity, acting on NAD(P)H"/>
    <property type="evidence" value="ECO:0007669"/>
    <property type="project" value="InterPro"/>
</dbReference>
<dbReference type="InterPro" id="IPR029014">
    <property type="entry name" value="NiFe-Hase_large"/>
</dbReference>
<name>V7CN66_PHAVU</name>
<dbReference type="OrthoDB" id="1864536at2759"/>
<accession>V7CN66</accession>
<keyword evidence="3" id="KW-0520">NAD</keyword>
<dbReference type="STRING" id="3885.V7CN66"/>
<dbReference type="eggNOG" id="KOG2870">
    <property type="taxonomic scope" value="Eukaryota"/>
</dbReference>
<proteinExistence type="inferred from homology"/>
<evidence type="ECO:0000259" key="4">
    <source>
        <dbReference type="Pfam" id="PF00346"/>
    </source>
</evidence>
<dbReference type="SUPFAM" id="SSF56762">
    <property type="entry name" value="HydB/Nqo4-like"/>
    <property type="match status" value="1"/>
</dbReference>
<keyword evidence="6" id="KW-1185">Reference proteome</keyword>
<feature type="domain" description="NADH-quinone oxidoreductase subunit D" evidence="4">
    <location>
        <begin position="29"/>
        <end position="99"/>
    </location>
</feature>
<evidence type="ECO:0000256" key="2">
    <source>
        <dbReference type="ARBA" id="ARBA00022967"/>
    </source>
</evidence>
<evidence type="ECO:0000313" key="5">
    <source>
        <dbReference type="EMBL" id="ESW30356.1"/>
    </source>
</evidence>
<dbReference type="InterPro" id="IPR022885">
    <property type="entry name" value="NDH1_su_D/H"/>
</dbReference>
<gene>
    <name evidence="5" type="ORF">PHAVU_002G146500g</name>
</gene>
<dbReference type="EMBL" id="CM002289">
    <property type="protein sequence ID" value="ESW30356.1"/>
    <property type="molecule type" value="Genomic_DNA"/>
</dbReference>
<dbReference type="AlphaFoldDB" id="V7CN66"/>
<dbReference type="Gene3D" id="1.10.645.10">
    <property type="entry name" value="Cytochrome-c3 Hydrogenase, chain B"/>
    <property type="match status" value="1"/>
</dbReference>
<keyword evidence="2" id="KW-1278">Translocase</keyword>
<organism evidence="5 6">
    <name type="scientific">Phaseolus vulgaris</name>
    <name type="common">Kidney bean</name>
    <name type="synonym">French bean</name>
    <dbReference type="NCBI Taxonomy" id="3885"/>
    <lineage>
        <taxon>Eukaryota</taxon>
        <taxon>Viridiplantae</taxon>
        <taxon>Streptophyta</taxon>
        <taxon>Embryophyta</taxon>
        <taxon>Tracheophyta</taxon>
        <taxon>Spermatophyta</taxon>
        <taxon>Magnoliopsida</taxon>
        <taxon>eudicotyledons</taxon>
        <taxon>Gunneridae</taxon>
        <taxon>Pentapetalae</taxon>
        <taxon>rosids</taxon>
        <taxon>fabids</taxon>
        <taxon>Fabales</taxon>
        <taxon>Fabaceae</taxon>
        <taxon>Papilionoideae</taxon>
        <taxon>50 kb inversion clade</taxon>
        <taxon>NPAAA clade</taxon>
        <taxon>indigoferoid/millettioid clade</taxon>
        <taxon>Phaseoleae</taxon>
        <taxon>Phaseolus</taxon>
    </lineage>
</organism>
<dbReference type="InterPro" id="IPR001135">
    <property type="entry name" value="NADH_Q_OxRdtase_suD"/>
</dbReference>
<dbReference type="PANTHER" id="PTHR11993">
    <property type="entry name" value="NADH-UBIQUINONE OXIDOREDUCTASE 49 KDA SUBUNIT"/>
    <property type="match status" value="1"/>
</dbReference>
<protein>
    <recommendedName>
        <fullName evidence="4">NADH-quinone oxidoreductase subunit D domain-containing protein</fullName>
    </recommendedName>
</protein>